<reference evidence="1 2" key="1">
    <citation type="submission" date="2020-08" db="EMBL/GenBank/DDBJ databases">
        <title>Above-ground endophytic microbial communities from plants in different locations in the United States.</title>
        <authorList>
            <person name="Frank C."/>
        </authorList>
    </citation>
    <scope>NUCLEOTIDE SEQUENCE [LARGE SCALE GENOMIC DNA]</scope>
    <source>
        <strain evidence="1 2">WP4_2_2</strain>
    </source>
</reference>
<organism evidence="1 2">
    <name type="scientific">Paraburkholderia bannensis</name>
    <dbReference type="NCBI Taxonomy" id="765414"/>
    <lineage>
        <taxon>Bacteria</taxon>
        <taxon>Pseudomonadati</taxon>
        <taxon>Pseudomonadota</taxon>
        <taxon>Betaproteobacteria</taxon>
        <taxon>Burkholderiales</taxon>
        <taxon>Burkholderiaceae</taxon>
        <taxon>Paraburkholderia</taxon>
    </lineage>
</organism>
<evidence type="ECO:0000313" key="2">
    <source>
        <dbReference type="Proteomes" id="UP000571554"/>
    </source>
</evidence>
<protein>
    <submittedName>
        <fullName evidence="1">Uncharacterized protein</fullName>
    </submittedName>
</protein>
<sequence length="124" mass="13471">MTHGEANGPFSGRACIVASTLAKENRKEAATRCKKNFPFCVGIFLTSGRKGRREAEGLMPKAYGTNLQQIIKGFSRGRNKLHRVQNNTFAGVESINKVGTRIASTPREGASRLATAAYSRCIPL</sequence>
<comment type="caution">
    <text evidence="1">The sequence shown here is derived from an EMBL/GenBank/DDBJ whole genome shotgun (WGS) entry which is preliminary data.</text>
</comment>
<keyword evidence="2" id="KW-1185">Reference proteome</keyword>
<dbReference type="RefSeq" id="WP_183721561.1">
    <property type="nucleotide sequence ID" value="NZ_JACHBW010000002.1"/>
</dbReference>
<gene>
    <name evidence="1" type="ORF">F4827_000689</name>
</gene>
<evidence type="ECO:0000313" key="1">
    <source>
        <dbReference type="EMBL" id="MBB6100863.1"/>
    </source>
</evidence>
<proteinExistence type="predicted"/>
<name>A0A7W9TSU5_9BURK</name>
<accession>A0A7W9TSU5</accession>
<dbReference type="Proteomes" id="UP000571554">
    <property type="component" value="Unassembled WGS sequence"/>
</dbReference>
<dbReference type="AlphaFoldDB" id="A0A7W9TSU5"/>
<dbReference type="EMBL" id="JACHBW010000002">
    <property type="protein sequence ID" value="MBB6100863.1"/>
    <property type="molecule type" value="Genomic_DNA"/>
</dbReference>